<evidence type="ECO:0000256" key="5">
    <source>
        <dbReference type="ARBA" id="ARBA00023054"/>
    </source>
</evidence>
<dbReference type="WBParaSite" id="maker-uti_cns_0000203-snap-gene-0.2-mRNA-1">
    <property type="protein sequence ID" value="maker-uti_cns_0000203-snap-gene-0.2-mRNA-1"/>
    <property type="gene ID" value="maker-uti_cns_0000203-snap-gene-0.2"/>
</dbReference>
<protein>
    <submittedName>
        <fullName evidence="11 12">TACC_C domain-containing protein</fullName>
    </submittedName>
</protein>
<feature type="domain" description="Transforming acidic coiled-coil-containing protein C-terminal" evidence="9">
    <location>
        <begin position="264"/>
        <end position="406"/>
    </location>
</feature>
<dbReference type="PANTHER" id="PTHR13924:SF10">
    <property type="entry name" value="TRANSFORMING ACIDIC COILED-COIL PROTEIN, ISOFORM K"/>
    <property type="match status" value="1"/>
</dbReference>
<keyword evidence="3" id="KW-0963">Cytoplasm</keyword>
<dbReference type="GO" id="GO:0007052">
    <property type="term" value="P:mitotic spindle organization"/>
    <property type="evidence" value="ECO:0007669"/>
    <property type="project" value="InterPro"/>
</dbReference>
<dbReference type="AlphaFoldDB" id="A0A1I8FXN9"/>
<evidence type="ECO:0000259" key="9">
    <source>
        <dbReference type="Pfam" id="PF05010"/>
    </source>
</evidence>
<evidence type="ECO:0000256" key="8">
    <source>
        <dbReference type="SAM" id="MobiDB-lite"/>
    </source>
</evidence>
<dbReference type="InterPro" id="IPR039915">
    <property type="entry name" value="TACC"/>
</dbReference>
<evidence type="ECO:0000256" key="1">
    <source>
        <dbReference type="ARBA" id="ARBA00004245"/>
    </source>
</evidence>
<keyword evidence="6" id="KW-0206">Cytoskeleton</keyword>
<proteinExistence type="inferred from homology"/>
<evidence type="ECO:0000256" key="4">
    <source>
        <dbReference type="ARBA" id="ARBA00022553"/>
    </source>
</evidence>
<comment type="similarity">
    <text evidence="2">Belongs to the TACC family.</text>
</comment>
<feature type="compositionally biased region" description="Basic and acidic residues" evidence="8">
    <location>
        <begin position="182"/>
        <end position="198"/>
    </location>
</feature>
<evidence type="ECO:0000313" key="12">
    <source>
        <dbReference type="WBParaSite" id="maker-uti_cns_0045637-snap-gene-0.10-mRNA-1"/>
    </source>
</evidence>
<sequence length="415" mass="46064">FQSFNSEQAELGNPFLPSRRLARSPPPAATPTAVEGAMAPLASSQPHDFVKSTDSDGDAVCSKPLTAPAVTISEPEVEAKIESRLDTKSNSVANPENVSAGLEVAPEIPKEAELEAAPEVPQEEEPEVPPDVPQEEEPEVPPDVPQEEEPEVPPDVPQEEEPEVPPDVPQEEEPEVSPDVPQEAKLERTPESGRKNEENSADSLTTANPIAVQAATQGDPELHRRLLEAEAQVARLVEENGRLRFDVDCSHLVFGEFDRCLRRLNEQKLTGDRQVEGILREKIQALEDLRSMEAAFTELHRRFERSKLVVEALRNKEAALNRCASECQTRLARNEQRYHDLKALAETRLEAASRYLAEQRRAADADVARLQAVLRKAELRTHNLQAELDQRVRENAELTSICDELIRQVGQDSDA</sequence>
<dbReference type="PANTHER" id="PTHR13924">
    <property type="entry name" value="TRANSFORMING ACIDIC COILED-COIL CONTAINING PROTEIN 1/2"/>
    <property type="match status" value="1"/>
</dbReference>
<dbReference type="WBParaSite" id="maker-uti_cns_0045637-snap-gene-0.10-mRNA-1">
    <property type="protein sequence ID" value="maker-uti_cns_0045637-snap-gene-0.10-mRNA-1"/>
    <property type="gene ID" value="maker-uti_cns_0045637-snap-gene-0.10"/>
</dbReference>
<dbReference type="Proteomes" id="UP000095280">
    <property type="component" value="Unplaced"/>
</dbReference>
<keyword evidence="4" id="KW-0597">Phosphoprotein</keyword>
<feature type="compositionally biased region" description="Acidic residues" evidence="8">
    <location>
        <begin position="121"/>
        <end position="176"/>
    </location>
</feature>
<feature type="compositionally biased region" description="Polar residues" evidence="8">
    <location>
        <begin position="88"/>
        <end position="97"/>
    </location>
</feature>
<comment type="subcellular location">
    <subcellularLocation>
        <location evidence="1">Cytoplasm</location>
        <location evidence="1">Cytoskeleton</location>
    </subcellularLocation>
</comment>
<reference evidence="11 12" key="1">
    <citation type="submission" date="2016-11" db="UniProtKB">
        <authorList>
            <consortium name="WormBaseParasite"/>
        </authorList>
    </citation>
    <scope>IDENTIFICATION</scope>
</reference>
<keyword evidence="10" id="KW-1185">Reference proteome</keyword>
<dbReference type="Pfam" id="PF05010">
    <property type="entry name" value="TACC_C"/>
    <property type="match status" value="1"/>
</dbReference>
<dbReference type="FunFam" id="1.20.5.1700:FF:000001">
    <property type="entry name" value="Transforming acidic coiled-coil-containing protein 1 isoform 2"/>
    <property type="match status" value="1"/>
</dbReference>
<dbReference type="InterPro" id="IPR007707">
    <property type="entry name" value="TACC_C"/>
</dbReference>
<evidence type="ECO:0000313" key="10">
    <source>
        <dbReference type="Proteomes" id="UP000095280"/>
    </source>
</evidence>
<dbReference type="GO" id="GO:0005856">
    <property type="term" value="C:cytoskeleton"/>
    <property type="evidence" value="ECO:0007669"/>
    <property type="project" value="UniProtKB-SubCell"/>
</dbReference>
<keyword evidence="5 7" id="KW-0175">Coiled coil</keyword>
<organism evidence="10 11">
    <name type="scientific">Macrostomum lignano</name>
    <dbReference type="NCBI Taxonomy" id="282301"/>
    <lineage>
        <taxon>Eukaryota</taxon>
        <taxon>Metazoa</taxon>
        <taxon>Spiralia</taxon>
        <taxon>Lophotrochozoa</taxon>
        <taxon>Platyhelminthes</taxon>
        <taxon>Rhabditophora</taxon>
        <taxon>Macrostomorpha</taxon>
        <taxon>Macrostomida</taxon>
        <taxon>Macrostomidae</taxon>
        <taxon>Macrostomum</taxon>
    </lineage>
</organism>
<evidence type="ECO:0000313" key="11">
    <source>
        <dbReference type="WBParaSite" id="maker-uti_cns_0000203-snap-gene-0.2-mRNA-1"/>
    </source>
</evidence>
<feature type="region of interest" description="Disordered" evidence="8">
    <location>
        <begin position="1"/>
        <end position="208"/>
    </location>
</feature>
<evidence type="ECO:0000256" key="2">
    <source>
        <dbReference type="ARBA" id="ARBA00009423"/>
    </source>
</evidence>
<feature type="coiled-coil region" evidence="7">
    <location>
        <begin position="360"/>
        <end position="394"/>
    </location>
</feature>
<dbReference type="Gene3D" id="1.20.5.1700">
    <property type="match status" value="1"/>
</dbReference>
<evidence type="ECO:0000256" key="6">
    <source>
        <dbReference type="ARBA" id="ARBA00023212"/>
    </source>
</evidence>
<name>A0A1I8FXN9_9PLAT</name>
<evidence type="ECO:0000256" key="3">
    <source>
        <dbReference type="ARBA" id="ARBA00022490"/>
    </source>
</evidence>
<evidence type="ECO:0000256" key="7">
    <source>
        <dbReference type="SAM" id="Coils"/>
    </source>
</evidence>
<accession>A0A1I8FXN9</accession>
<dbReference type="GO" id="GO:0005737">
    <property type="term" value="C:cytoplasm"/>
    <property type="evidence" value="ECO:0007669"/>
    <property type="project" value="TreeGrafter"/>
</dbReference>
<feature type="compositionally biased region" description="Basic and acidic residues" evidence="8">
    <location>
        <begin position="77"/>
        <end position="87"/>
    </location>
</feature>